<evidence type="ECO:0000313" key="2">
    <source>
        <dbReference type="Proteomes" id="UP001433508"/>
    </source>
</evidence>
<gene>
    <name evidence="1" type="ORF">V1525DRAFT_392001</name>
</gene>
<organism evidence="1 2">
    <name type="scientific">Lipomyces kononenkoae</name>
    <name type="common">Yeast</name>
    <dbReference type="NCBI Taxonomy" id="34357"/>
    <lineage>
        <taxon>Eukaryota</taxon>
        <taxon>Fungi</taxon>
        <taxon>Dikarya</taxon>
        <taxon>Ascomycota</taxon>
        <taxon>Saccharomycotina</taxon>
        <taxon>Lipomycetes</taxon>
        <taxon>Lipomycetales</taxon>
        <taxon>Lipomycetaceae</taxon>
        <taxon>Lipomyces</taxon>
    </lineage>
</organism>
<keyword evidence="2" id="KW-1185">Reference proteome</keyword>
<dbReference type="Proteomes" id="UP001433508">
    <property type="component" value="Unassembled WGS sequence"/>
</dbReference>
<comment type="caution">
    <text evidence="1">The sequence shown here is derived from an EMBL/GenBank/DDBJ whole genome shotgun (WGS) entry which is preliminary data.</text>
</comment>
<proteinExistence type="predicted"/>
<dbReference type="EMBL" id="MU971556">
    <property type="protein sequence ID" value="KAK9233893.1"/>
    <property type="molecule type" value="Genomic_DNA"/>
</dbReference>
<protein>
    <submittedName>
        <fullName evidence="1">Uncharacterized protein</fullName>
    </submittedName>
</protein>
<evidence type="ECO:0000313" key="1">
    <source>
        <dbReference type="EMBL" id="KAK9233893.1"/>
    </source>
</evidence>
<sequence>QSLGPVIGGFFIGSQLNWRWTMWVVFIAGLSLSALSIVVFPQTYTPAILRKKATYLRKKYRNPDVMTASEKERFTLKRIYRIYLNPSFSYVTSSPVVSDLKRLFTTQPILALLTLYQSFIYGVLFLFYQSYPIAFGDIRGWKAGLNTLPLLAIIIGTFVGTGGVVIYNQVYLRHH</sequence>
<reference evidence="2" key="1">
    <citation type="journal article" date="2024" name="Front. Bioeng. Biotechnol.">
        <title>Genome-scale model development and genomic sequencing of the oleaginous clade Lipomyces.</title>
        <authorList>
            <person name="Czajka J.J."/>
            <person name="Han Y."/>
            <person name="Kim J."/>
            <person name="Mondo S.J."/>
            <person name="Hofstad B.A."/>
            <person name="Robles A."/>
            <person name="Haridas S."/>
            <person name="Riley R."/>
            <person name="LaButti K."/>
            <person name="Pangilinan J."/>
            <person name="Andreopoulos W."/>
            <person name="Lipzen A."/>
            <person name="Yan J."/>
            <person name="Wang M."/>
            <person name="Ng V."/>
            <person name="Grigoriev I.V."/>
            <person name="Spatafora J.W."/>
            <person name="Magnuson J.K."/>
            <person name="Baker S.E."/>
            <person name="Pomraning K.R."/>
        </authorList>
    </citation>
    <scope>NUCLEOTIDE SEQUENCE [LARGE SCALE GENOMIC DNA]</scope>
    <source>
        <strain evidence="2">CBS 7786</strain>
    </source>
</reference>
<accession>A0ACC3SQF9</accession>
<name>A0ACC3SQF9_LIPKO</name>
<feature type="non-terminal residue" evidence="1">
    <location>
        <position position="1"/>
    </location>
</feature>